<proteinExistence type="predicted"/>
<accession>A0ABP8N9A5</accession>
<dbReference type="Proteomes" id="UP001500840">
    <property type="component" value="Unassembled WGS sequence"/>
</dbReference>
<evidence type="ECO:0000313" key="2">
    <source>
        <dbReference type="Proteomes" id="UP001500840"/>
    </source>
</evidence>
<protein>
    <submittedName>
        <fullName evidence="1">Uncharacterized protein</fullName>
    </submittedName>
</protein>
<keyword evidence="2" id="KW-1185">Reference proteome</keyword>
<gene>
    <name evidence="1" type="ORF">GCM10023156_46670</name>
</gene>
<dbReference type="EMBL" id="BAABGA010000064">
    <property type="protein sequence ID" value="GAA4462637.1"/>
    <property type="molecule type" value="Genomic_DNA"/>
</dbReference>
<name>A0ABP8N9A5_9BACT</name>
<comment type="caution">
    <text evidence="1">The sequence shown here is derived from an EMBL/GenBank/DDBJ whole genome shotgun (WGS) entry which is preliminary data.</text>
</comment>
<sequence length="69" mass="7538">MVTAWEGSVARWGNLMTIWGGQRGGRGAAAMGGKCRVVSGPKVCGLSIRWAKRLDNFNSKHLWGCLMQM</sequence>
<organism evidence="1 2">
    <name type="scientific">Novipirellula rosea</name>
    <dbReference type="NCBI Taxonomy" id="1031540"/>
    <lineage>
        <taxon>Bacteria</taxon>
        <taxon>Pseudomonadati</taxon>
        <taxon>Planctomycetota</taxon>
        <taxon>Planctomycetia</taxon>
        <taxon>Pirellulales</taxon>
        <taxon>Pirellulaceae</taxon>
        <taxon>Novipirellula</taxon>
    </lineage>
</organism>
<reference evidence="2" key="1">
    <citation type="journal article" date="2019" name="Int. J. Syst. Evol. Microbiol.">
        <title>The Global Catalogue of Microorganisms (GCM) 10K type strain sequencing project: providing services to taxonomists for standard genome sequencing and annotation.</title>
        <authorList>
            <consortium name="The Broad Institute Genomics Platform"/>
            <consortium name="The Broad Institute Genome Sequencing Center for Infectious Disease"/>
            <person name="Wu L."/>
            <person name="Ma J."/>
        </authorList>
    </citation>
    <scope>NUCLEOTIDE SEQUENCE [LARGE SCALE GENOMIC DNA]</scope>
    <source>
        <strain evidence="2">JCM 17759</strain>
    </source>
</reference>
<evidence type="ECO:0000313" key="1">
    <source>
        <dbReference type="EMBL" id="GAA4462637.1"/>
    </source>
</evidence>